<name>A0ACC3CCX8_PYRYE</name>
<keyword evidence="2" id="KW-1185">Reference proteome</keyword>
<evidence type="ECO:0000313" key="1">
    <source>
        <dbReference type="EMBL" id="KAK1868019.1"/>
    </source>
</evidence>
<comment type="caution">
    <text evidence="1">The sequence shown here is derived from an EMBL/GenBank/DDBJ whole genome shotgun (WGS) entry which is preliminary data.</text>
</comment>
<organism evidence="1 2">
    <name type="scientific">Pyropia yezoensis</name>
    <name type="common">Susabi-nori</name>
    <name type="synonym">Porphyra yezoensis</name>
    <dbReference type="NCBI Taxonomy" id="2788"/>
    <lineage>
        <taxon>Eukaryota</taxon>
        <taxon>Rhodophyta</taxon>
        <taxon>Bangiophyceae</taxon>
        <taxon>Bangiales</taxon>
        <taxon>Bangiaceae</taxon>
        <taxon>Pyropia</taxon>
    </lineage>
</organism>
<sequence>MVTPAPSAKTPPTVPAAVPRQGVPDESPGSAAPPPARTPDLPVNAPARKNGKTKRKAAGGPGTTGAAAVGPDVAESDGTEASAESGSDASDDVEAATTSAVNVLVAAEGKSPDKKPKKATTAGVLRDYIKSKIDRENAAAESTNCSGPSRDRADGNGVSDDAIRRAVLDMITAYTEKARRD</sequence>
<gene>
    <name evidence="1" type="ORF">I4F81_010516</name>
</gene>
<evidence type="ECO:0000313" key="2">
    <source>
        <dbReference type="Proteomes" id="UP000798662"/>
    </source>
</evidence>
<dbReference type="Proteomes" id="UP000798662">
    <property type="component" value="Chromosome 3"/>
</dbReference>
<dbReference type="EMBL" id="CM020620">
    <property type="protein sequence ID" value="KAK1868019.1"/>
    <property type="molecule type" value="Genomic_DNA"/>
</dbReference>
<reference evidence="1" key="1">
    <citation type="submission" date="2019-11" db="EMBL/GenBank/DDBJ databases">
        <title>Nori genome reveals adaptations in red seaweeds to the harsh intertidal environment.</title>
        <authorList>
            <person name="Wang D."/>
            <person name="Mao Y."/>
        </authorList>
    </citation>
    <scope>NUCLEOTIDE SEQUENCE</scope>
    <source>
        <tissue evidence="1">Gametophyte</tissue>
    </source>
</reference>
<proteinExistence type="predicted"/>
<protein>
    <submittedName>
        <fullName evidence="1">Uncharacterized protein</fullName>
    </submittedName>
</protein>
<accession>A0ACC3CCX8</accession>